<dbReference type="PATRIC" id="fig|1218492.5.peg.153"/>
<dbReference type="SUPFAM" id="SSF52794">
    <property type="entry name" value="PTS system IIB component-like"/>
    <property type="match status" value="1"/>
</dbReference>
<dbReference type="GO" id="GO:0008982">
    <property type="term" value="F:protein-N(PI)-phosphohistidine-sugar phosphotransferase activity"/>
    <property type="evidence" value="ECO:0007669"/>
    <property type="project" value="InterPro"/>
</dbReference>
<evidence type="ECO:0000259" key="2">
    <source>
        <dbReference type="PROSITE" id="PS51099"/>
    </source>
</evidence>
<organism evidence="3 4">
    <name type="scientific">Bombilactobacillus mellifer</name>
    <dbReference type="NCBI Taxonomy" id="1218492"/>
    <lineage>
        <taxon>Bacteria</taxon>
        <taxon>Bacillati</taxon>
        <taxon>Bacillota</taxon>
        <taxon>Bacilli</taxon>
        <taxon>Lactobacillales</taxon>
        <taxon>Lactobacillaceae</taxon>
        <taxon>Bombilactobacillus</taxon>
    </lineage>
</organism>
<keyword evidence="4" id="KW-1185">Reference proteome</keyword>
<keyword evidence="1" id="KW-0808">Transferase</keyword>
<dbReference type="RefSeq" id="WP_046315143.1">
    <property type="nucleotide sequence ID" value="NZ_JAMBJK010000014.1"/>
</dbReference>
<dbReference type="HOGENOM" id="CLU_159248_3_1_9"/>
<sequence>MHKQPIKILIACGSGIATSTVAQEKVKTILDRHNISYAIQKSSISQIPSLEKDVDLILVTSKYTSPISKPIIEVFGLLTGINTAAIENQIIQTITDINNKEGK</sequence>
<dbReference type="Gene3D" id="3.40.50.2300">
    <property type="match status" value="1"/>
</dbReference>
<gene>
    <name evidence="3" type="ORF">JG30_00420</name>
</gene>
<dbReference type="STRING" id="1218492.JG30_00420"/>
<dbReference type="GO" id="GO:0009401">
    <property type="term" value="P:phosphoenolpyruvate-dependent sugar phosphotransferase system"/>
    <property type="evidence" value="ECO:0007669"/>
    <property type="project" value="InterPro"/>
</dbReference>
<dbReference type="InterPro" id="IPR036095">
    <property type="entry name" value="PTS_EIIB-like_sf"/>
</dbReference>
<evidence type="ECO:0000313" key="3">
    <source>
        <dbReference type="EMBL" id="KJY63362.1"/>
    </source>
</evidence>
<comment type="caution">
    <text evidence="3">The sequence shown here is derived from an EMBL/GenBank/DDBJ whole genome shotgun (WGS) entry which is preliminary data.</text>
</comment>
<accession>A0A0F4LX66</accession>
<dbReference type="Pfam" id="PF02302">
    <property type="entry name" value="PTS_IIB"/>
    <property type="match status" value="1"/>
</dbReference>
<dbReference type="CDD" id="cd05566">
    <property type="entry name" value="PTS_IIB_galactitol"/>
    <property type="match status" value="1"/>
</dbReference>
<dbReference type="Proteomes" id="UP000033558">
    <property type="component" value="Unassembled WGS sequence"/>
</dbReference>
<reference evidence="3 4" key="1">
    <citation type="submission" date="2015-01" db="EMBL/GenBank/DDBJ databases">
        <title>Comparative genomics of the lactic acid bacteria isolated from the honey bee gut.</title>
        <authorList>
            <person name="Ellegaard K.M."/>
            <person name="Tamarit D."/>
            <person name="Javelind E."/>
            <person name="Olofsson T."/>
            <person name="Andersson S.G."/>
            <person name="Vasquez A."/>
        </authorList>
    </citation>
    <scope>NUCLEOTIDE SEQUENCE [LARGE SCALE GENOMIC DNA]</scope>
    <source>
        <strain evidence="3 4">Bin4</strain>
    </source>
</reference>
<dbReference type="OrthoDB" id="6505030at2"/>
<feature type="domain" description="PTS EIIB type-2" evidence="2">
    <location>
        <begin position="6"/>
        <end position="98"/>
    </location>
</feature>
<protein>
    <submittedName>
        <fullName evidence="3">PTS Gat IIB</fullName>
    </submittedName>
</protein>
<evidence type="ECO:0000313" key="4">
    <source>
        <dbReference type="Proteomes" id="UP000033558"/>
    </source>
</evidence>
<name>A0A0F4LX66_9LACO</name>
<dbReference type="PROSITE" id="PS51099">
    <property type="entry name" value="PTS_EIIB_TYPE_2"/>
    <property type="match status" value="1"/>
</dbReference>
<dbReference type="InterPro" id="IPR013011">
    <property type="entry name" value="PTS_EIIB_2"/>
</dbReference>
<dbReference type="AlphaFoldDB" id="A0A0F4LX66"/>
<evidence type="ECO:0000256" key="1">
    <source>
        <dbReference type="ARBA" id="ARBA00022679"/>
    </source>
</evidence>
<dbReference type="InterPro" id="IPR003501">
    <property type="entry name" value="PTS_EIIB_2/3"/>
</dbReference>
<dbReference type="EMBL" id="JXJQ01000001">
    <property type="protein sequence ID" value="KJY63362.1"/>
    <property type="molecule type" value="Genomic_DNA"/>
</dbReference>
<proteinExistence type="predicted"/>